<evidence type="ECO:0000313" key="2">
    <source>
        <dbReference type="Proteomes" id="UP001156666"/>
    </source>
</evidence>
<keyword evidence="2" id="KW-1185">Reference proteome</keyword>
<gene>
    <name evidence="1" type="ORF">GCM10007940_45560</name>
</gene>
<comment type="caution">
    <text evidence="1">The sequence shown here is derived from an EMBL/GenBank/DDBJ whole genome shotgun (WGS) entry which is preliminary data.</text>
</comment>
<name>A0AA37SYQ4_9BACT</name>
<proteinExistence type="predicted"/>
<dbReference type="AlphaFoldDB" id="A0AA37SYQ4"/>
<protein>
    <recommendedName>
        <fullName evidence="3">Gliding motility-associated C-terminal domain-containing protein</fullName>
    </recommendedName>
</protein>
<reference evidence="1" key="2">
    <citation type="submission" date="2023-01" db="EMBL/GenBank/DDBJ databases">
        <title>Draft genome sequence of Portibacter lacus strain NBRC 108769.</title>
        <authorList>
            <person name="Sun Q."/>
            <person name="Mori K."/>
        </authorList>
    </citation>
    <scope>NUCLEOTIDE SEQUENCE</scope>
    <source>
        <strain evidence="1">NBRC 108769</strain>
    </source>
</reference>
<evidence type="ECO:0008006" key="3">
    <source>
        <dbReference type="Google" id="ProtNLM"/>
    </source>
</evidence>
<organism evidence="1 2">
    <name type="scientific">Portibacter lacus</name>
    <dbReference type="NCBI Taxonomy" id="1099794"/>
    <lineage>
        <taxon>Bacteria</taxon>
        <taxon>Pseudomonadati</taxon>
        <taxon>Bacteroidota</taxon>
        <taxon>Saprospiria</taxon>
        <taxon>Saprospirales</taxon>
        <taxon>Haliscomenobacteraceae</taxon>
        <taxon>Portibacter</taxon>
    </lineage>
</organism>
<dbReference type="NCBIfam" id="TIGR04131">
    <property type="entry name" value="Bac_Flav_CTERM"/>
    <property type="match status" value="1"/>
</dbReference>
<dbReference type="Proteomes" id="UP001156666">
    <property type="component" value="Unassembled WGS sequence"/>
</dbReference>
<dbReference type="InterPro" id="IPR026341">
    <property type="entry name" value="T9SS_type_B"/>
</dbReference>
<dbReference type="Pfam" id="PF13585">
    <property type="entry name" value="CHU_C"/>
    <property type="match status" value="1"/>
</dbReference>
<reference evidence="1" key="1">
    <citation type="journal article" date="2014" name="Int. J. Syst. Evol. Microbiol.">
        <title>Complete genome sequence of Corynebacterium casei LMG S-19264T (=DSM 44701T), isolated from a smear-ripened cheese.</title>
        <authorList>
            <consortium name="US DOE Joint Genome Institute (JGI-PGF)"/>
            <person name="Walter F."/>
            <person name="Albersmeier A."/>
            <person name="Kalinowski J."/>
            <person name="Ruckert C."/>
        </authorList>
    </citation>
    <scope>NUCLEOTIDE SEQUENCE</scope>
    <source>
        <strain evidence="1">NBRC 108769</strain>
    </source>
</reference>
<dbReference type="EMBL" id="BSOH01000037">
    <property type="protein sequence ID" value="GLR19940.1"/>
    <property type="molecule type" value="Genomic_DNA"/>
</dbReference>
<evidence type="ECO:0000313" key="1">
    <source>
        <dbReference type="EMBL" id="GLR19940.1"/>
    </source>
</evidence>
<accession>A0AA37SYQ4</accession>
<sequence length="498" mass="56225">MVEICDNGLDDDNDGLIDINDPDCICETVTLESLIPNPSFEDHNCCPSKDSQLNCVDSWQQASGGTTDYLNTCDYLGGTEDILPFPDGEGALLFLTGSIIVGNSTQIYKEYAGVCLNSTMQKDSVYKLKFHLGFLNEETSPEIRFSFFGSESCTNLPFSIYADCPSSYPDWYFVKADRLENNGNYPGWVEVETTIQPKFDINALILGADCSQDSETKIRGYLIDNLRLSEESNFDFEQITQESQCSPDFTFAVAGNFSFTYQWYKEGIALIGETDPKLSKMYGEGRYQIRIINKASQQCRISDEFEFIITKNTTDVYETICEGNSLIYEGGVIDEAGIYEYNLISSEGCDSIIMVNVELLPNEIDTIQAKIFPGTTYEIGEYQFNEPGEYQLTFLSASGCDNTTVLQLENINVFIPNIFSPNGDNNNDYFEVYMVNDEYIMTEMTIFDRFGNLCYQGNQWDGTINNKLANSGVYIYNIKLVDSENHEWSFSNTITLIR</sequence>